<dbReference type="Gene3D" id="4.10.520.10">
    <property type="entry name" value="IHF-like DNA-binding proteins"/>
    <property type="match status" value="1"/>
</dbReference>
<comment type="similarity">
    <text evidence="1 3">Belongs to the bacterial histone-like protein family.</text>
</comment>
<dbReference type="EMBL" id="CP002985">
    <property type="protein sequence ID" value="AEM46928.1"/>
    <property type="molecule type" value="Genomic_DNA"/>
</dbReference>
<dbReference type="GO" id="GO:0003677">
    <property type="term" value="F:DNA binding"/>
    <property type="evidence" value="ECO:0007669"/>
    <property type="project" value="UniProtKB-KW"/>
</dbReference>
<keyword evidence="2 4" id="KW-0238">DNA-binding</keyword>
<dbReference type="SMART" id="SM00411">
    <property type="entry name" value="BHL"/>
    <property type="match status" value="1"/>
</dbReference>
<dbReference type="KEGG" id="afi:Acife_0730"/>
<accession>G0JLH6</accession>
<sequence length="106" mass="12010">MRTVWRAYYPRHRWTANSLPLDNLHRTTAACERYYSSLFPSGGDVCFRTTLASGENVKLSGFGSFILLHKNARPGRNPTNMDMVEISARRVVTYRSSQIVRGKANG</sequence>
<evidence type="ECO:0000256" key="3">
    <source>
        <dbReference type="RuleBase" id="RU003939"/>
    </source>
</evidence>
<dbReference type="eggNOG" id="COG0776">
    <property type="taxonomic scope" value="Bacteria"/>
</dbReference>
<gene>
    <name evidence="4" type="ORF">Acife_0730</name>
</gene>
<evidence type="ECO:0000313" key="4">
    <source>
        <dbReference type="EMBL" id="AEM46928.1"/>
    </source>
</evidence>
<reference evidence="4 5" key="1">
    <citation type="journal article" date="2011" name="J. Bacteriol.">
        <title>Draft genome of the psychrotolerant acidophile Acidithiobacillus ferrivorans SS3.</title>
        <authorList>
            <person name="Liljeqvist M."/>
            <person name="Valdes J."/>
            <person name="Holmes D.S."/>
            <person name="Dopson M."/>
        </authorList>
    </citation>
    <scope>NUCLEOTIDE SEQUENCE [LARGE SCALE GENOMIC DNA]</scope>
    <source>
        <strain evidence="4 5">SS3</strain>
    </source>
</reference>
<dbReference type="PRINTS" id="PR01727">
    <property type="entry name" value="DNABINDINGHU"/>
</dbReference>
<dbReference type="STRING" id="743299.Acife_0730"/>
<dbReference type="GO" id="GO:0030527">
    <property type="term" value="F:structural constituent of chromatin"/>
    <property type="evidence" value="ECO:0007669"/>
    <property type="project" value="InterPro"/>
</dbReference>
<proteinExistence type="inferred from homology"/>
<evidence type="ECO:0000256" key="1">
    <source>
        <dbReference type="ARBA" id="ARBA00010529"/>
    </source>
</evidence>
<dbReference type="HOGENOM" id="CLU_2217282_0_0_6"/>
<dbReference type="PROSITE" id="PS00045">
    <property type="entry name" value="HISTONE_LIKE"/>
    <property type="match status" value="1"/>
</dbReference>
<dbReference type="AlphaFoldDB" id="G0JLH6"/>
<dbReference type="InterPro" id="IPR020816">
    <property type="entry name" value="Histone-like_DNA-bd_CS"/>
</dbReference>
<dbReference type="InterPro" id="IPR010992">
    <property type="entry name" value="IHF-like_DNA-bd_dom_sf"/>
</dbReference>
<organism evidence="4 5">
    <name type="scientific">Acidithiobacillus ferrivorans SS3</name>
    <dbReference type="NCBI Taxonomy" id="743299"/>
    <lineage>
        <taxon>Bacteria</taxon>
        <taxon>Pseudomonadati</taxon>
        <taxon>Pseudomonadota</taxon>
        <taxon>Acidithiobacillia</taxon>
        <taxon>Acidithiobacillales</taxon>
        <taxon>Acidithiobacillaceae</taxon>
        <taxon>Acidithiobacillus</taxon>
    </lineage>
</organism>
<dbReference type="Proteomes" id="UP000009220">
    <property type="component" value="Chromosome"/>
</dbReference>
<dbReference type="InterPro" id="IPR000119">
    <property type="entry name" value="Hist_DNA-bd"/>
</dbReference>
<evidence type="ECO:0000313" key="5">
    <source>
        <dbReference type="Proteomes" id="UP000009220"/>
    </source>
</evidence>
<dbReference type="Pfam" id="PF00216">
    <property type="entry name" value="Bac_DNA_binding"/>
    <property type="match status" value="1"/>
</dbReference>
<dbReference type="SUPFAM" id="SSF47729">
    <property type="entry name" value="IHF-like DNA-binding proteins"/>
    <property type="match status" value="1"/>
</dbReference>
<protein>
    <submittedName>
        <fullName evidence="4">Histone family protein DNA-binding protein</fullName>
    </submittedName>
</protein>
<evidence type="ECO:0000256" key="2">
    <source>
        <dbReference type="ARBA" id="ARBA00023125"/>
    </source>
</evidence>
<name>G0JLH6_9PROT</name>